<dbReference type="SUPFAM" id="SSF52172">
    <property type="entry name" value="CheY-like"/>
    <property type="match status" value="1"/>
</dbReference>
<dbReference type="CDD" id="cd17535">
    <property type="entry name" value="REC_NarL-like"/>
    <property type="match status" value="1"/>
</dbReference>
<dbReference type="RefSeq" id="WP_088565133.1">
    <property type="nucleotide sequence ID" value="NZ_CP020946.1"/>
</dbReference>
<dbReference type="SMART" id="SM00421">
    <property type="entry name" value="HTH_LUXR"/>
    <property type="match status" value="1"/>
</dbReference>
<dbReference type="Gene3D" id="3.40.50.2300">
    <property type="match status" value="1"/>
</dbReference>
<dbReference type="AlphaFoldDB" id="A0A1Z3N806"/>
<dbReference type="InterPro" id="IPR051015">
    <property type="entry name" value="EvgA-like"/>
</dbReference>
<feature type="domain" description="Response regulatory" evidence="5">
    <location>
        <begin position="5"/>
        <end position="122"/>
    </location>
</feature>
<protein>
    <submittedName>
        <fullName evidence="6">DNA-binding response regulator</fullName>
    </submittedName>
</protein>
<dbReference type="InterPro" id="IPR058245">
    <property type="entry name" value="NreC/VraR/RcsB-like_REC"/>
</dbReference>
<dbReference type="OrthoDB" id="5293313at2"/>
<dbReference type="PANTHER" id="PTHR45566:SF2">
    <property type="entry name" value="NARL SUBFAMILY"/>
    <property type="match status" value="1"/>
</dbReference>
<dbReference type="SMART" id="SM00448">
    <property type="entry name" value="REC"/>
    <property type="match status" value="1"/>
</dbReference>
<accession>A0A1Z3N806</accession>
<dbReference type="PRINTS" id="PR00038">
    <property type="entry name" value="HTHLUXR"/>
</dbReference>
<dbReference type="GO" id="GO:0000160">
    <property type="term" value="P:phosphorelay signal transduction system"/>
    <property type="evidence" value="ECO:0007669"/>
    <property type="project" value="InterPro"/>
</dbReference>
<evidence type="ECO:0000259" key="5">
    <source>
        <dbReference type="PROSITE" id="PS50110"/>
    </source>
</evidence>
<dbReference type="PROSITE" id="PS00622">
    <property type="entry name" value="HTH_LUXR_1"/>
    <property type="match status" value="1"/>
</dbReference>
<dbReference type="GO" id="GO:0003677">
    <property type="term" value="F:DNA binding"/>
    <property type="evidence" value="ECO:0007669"/>
    <property type="project" value="UniProtKB-KW"/>
</dbReference>
<evidence type="ECO:0000256" key="3">
    <source>
        <dbReference type="PROSITE-ProRule" id="PRU00169"/>
    </source>
</evidence>
<gene>
    <name evidence="6" type="ORF">B9G79_08465</name>
</gene>
<evidence type="ECO:0000313" key="7">
    <source>
        <dbReference type="Proteomes" id="UP000197003"/>
    </source>
</evidence>
<feature type="domain" description="HTH luxR-type" evidence="4">
    <location>
        <begin position="137"/>
        <end position="202"/>
    </location>
</feature>
<evidence type="ECO:0000259" key="4">
    <source>
        <dbReference type="PROSITE" id="PS50043"/>
    </source>
</evidence>
<dbReference type="InterPro" id="IPR001789">
    <property type="entry name" value="Sig_transdc_resp-reg_receiver"/>
</dbReference>
<sequence length="204" mass="22563">MSLEKVLIIDDHPIVRAGLKTEVERLSDTFTVVGEAEEAVRALQMIQTENPSVILLDHHLRGSSGFEVLEFIRKFNASIRVIVFTQSLESAILKTYWNSPVVAIVSKGSYIEDVPKALLALKNGDRFLSENIRQAIDKAGVEVLTKREIEVARMVATGRSNKEIAEALGCSDQTIKTHKTNIMTKLGVNTSVEVAMWVTKQGLS</sequence>
<dbReference type="InterPro" id="IPR016032">
    <property type="entry name" value="Sig_transdc_resp-reg_C-effctor"/>
</dbReference>
<proteinExistence type="predicted"/>
<dbReference type="Pfam" id="PF00072">
    <property type="entry name" value="Response_reg"/>
    <property type="match status" value="1"/>
</dbReference>
<dbReference type="InterPro" id="IPR036388">
    <property type="entry name" value="WH-like_DNA-bd_sf"/>
</dbReference>
<organism evidence="6 7">
    <name type="scientific">Bdellovibrio bacteriovorus</name>
    <dbReference type="NCBI Taxonomy" id="959"/>
    <lineage>
        <taxon>Bacteria</taxon>
        <taxon>Pseudomonadati</taxon>
        <taxon>Bdellovibrionota</taxon>
        <taxon>Bdellovibrionia</taxon>
        <taxon>Bdellovibrionales</taxon>
        <taxon>Pseudobdellovibrionaceae</taxon>
        <taxon>Bdellovibrio</taxon>
    </lineage>
</organism>
<dbReference type="PANTHER" id="PTHR45566">
    <property type="entry name" value="HTH-TYPE TRANSCRIPTIONAL REGULATOR YHJB-RELATED"/>
    <property type="match status" value="1"/>
</dbReference>
<evidence type="ECO:0000256" key="2">
    <source>
        <dbReference type="ARBA" id="ARBA00023125"/>
    </source>
</evidence>
<dbReference type="InterPro" id="IPR011006">
    <property type="entry name" value="CheY-like_superfamily"/>
</dbReference>
<dbReference type="PROSITE" id="PS50043">
    <property type="entry name" value="HTH_LUXR_2"/>
    <property type="match status" value="1"/>
</dbReference>
<dbReference type="GO" id="GO:0006355">
    <property type="term" value="P:regulation of DNA-templated transcription"/>
    <property type="evidence" value="ECO:0007669"/>
    <property type="project" value="InterPro"/>
</dbReference>
<dbReference type="Proteomes" id="UP000197003">
    <property type="component" value="Chromosome"/>
</dbReference>
<dbReference type="PROSITE" id="PS50110">
    <property type="entry name" value="RESPONSE_REGULATORY"/>
    <property type="match status" value="1"/>
</dbReference>
<keyword evidence="1 3" id="KW-0597">Phosphoprotein</keyword>
<name>A0A1Z3N806_BDEBC</name>
<dbReference type="SUPFAM" id="SSF46894">
    <property type="entry name" value="C-terminal effector domain of the bipartite response regulators"/>
    <property type="match status" value="1"/>
</dbReference>
<reference evidence="6 7" key="1">
    <citation type="submission" date="2017-04" db="EMBL/GenBank/DDBJ databases">
        <title>Whole genome sequence of Bdellovibrio bacteriovorus strain SSB218315.</title>
        <authorList>
            <person name="Oyedara O."/>
            <person name="Rodriguez-Perez M.A."/>
        </authorList>
    </citation>
    <scope>NUCLEOTIDE SEQUENCE [LARGE SCALE GENOMIC DNA]</scope>
    <source>
        <strain evidence="6 7">SSB218315</strain>
    </source>
</reference>
<dbReference type="CDD" id="cd06170">
    <property type="entry name" value="LuxR_C_like"/>
    <property type="match status" value="1"/>
</dbReference>
<dbReference type="EMBL" id="CP020946">
    <property type="protein sequence ID" value="ASD63604.1"/>
    <property type="molecule type" value="Genomic_DNA"/>
</dbReference>
<evidence type="ECO:0000256" key="1">
    <source>
        <dbReference type="ARBA" id="ARBA00022553"/>
    </source>
</evidence>
<dbReference type="Pfam" id="PF00196">
    <property type="entry name" value="GerE"/>
    <property type="match status" value="1"/>
</dbReference>
<dbReference type="Gene3D" id="1.10.10.10">
    <property type="entry name" value="Winged helix-like DNA-binding domain superfamily/Winged helix DNA-binding domain"/>
    <property type="match status" value="1"/>
</dbReference>
<dbReference type="InterPro" id="IPR000792">
    <property type="entry name" value="Tscrpt_reg_LuxR_C"/>
</dbReference>
<evidence type="ECO:0000313" key="6">
    <source>
        <dbReference type="EMBL" id="ASD63604.1"/>
    </source>
</evidence>
<feature type="modified residue" description="4-aspartylphosphate" evidence="3">
    <location>
        <position position="57"/>
    </location>
</feature>
<keyword evidence="2 6" id="KW-0238">DNA-binding</keyword>